<dbReference type="AlphaFoldDB" id="A0A0G1YJ70"/>
<evidence type="ECO:0000313" key="1">
    <source>
        <dbReference type="EMBL" id="KKW06444.1"/>
    </source>
</evidence>
<proteinExistence type="predicted"/>
<sequence length="106" mass="12181">MSLDKLLRPKETEMTRAVKERKSKIIATVEARGDEEAMFKVNEVIAEYAGRMKGKYPEQWQRVESFHALIGSGLPHGMKTERDFPERKDSVAVFLDDLGKELLDQK</sequence>
<gene>
    <name evidence="1" type="ORF">UY39_C0036G0004</name>
</gene>
<accession>A0A0G1YJ70</accession>
<name>A0A0G1YJ70_9BACT</name>
<dbReference type="Proteomes" id="UP000034589">
    <property type="component" value="Unassembled WGS sequence"/>
</dbReference>
<evidence type="ECO:0000313" key="2">
    <source>
        <dbReference type="Proteomes" id="UP000034589"/>
    </source>
</evidence>
<comment type="caution">
    <text evidence="1">The sequence shown here is derived from an EMBL/GenBank/DDBJ whole genome shotgun (WGS) entry which is preliminary data.</text>
</comment>
<organism evidence="1 2">
    <name type="scientific">Candidatus Kaiserbacteria bacterium GW2011_GWC2_49_12</name>
    <dbReference type="NCBI Taxonomy" id="1618675"/>
    <lineage>
        <taxon>Bacteria</taxon>
        <taxon>Candidatus Kaiseribacteriota</taxon>
    </lineage>
</organism>
<dbReference type="EMBL" id="LCPV01000036">
    <property type="protein sequence ID" value="KKW06444.1"/>
    <property type="molecule type" value="Genomic_DNA"/>
</dbReference>
<reference evidence="1 2" key="1">
    <citation type="journal article" date="2015" name="Nature">
        <title>rRNA introns, odd ribosomes, and small enigmatic genomes across a large radiation of phyla.</title>
        <authorList>
            <person name="Brown C.T."/>
            <person name="Hug L.A."/>
            <person name="Thomas B.C."/>
            <person name="Sharon I."/>
            <person name="Castelle C.J."/>
            <person name="Singh A."/>
            <person name="Wilkins M.J."/>
            <person name="Williams K.H."/>
            <person name="Banfield J.F."/>
        </authorList>
    </citation>
    <scope>NUCLEOTIDE SEQUENCE [LARGE SCALE GENOMIC DNA]</scope>
</reference>
<protein>
    <submittedName>
        <fullName evidence="1">Uncharacterized protein</fullName>
    </submittedName>
</protein>